<name>A0ACC0D841_9PEZI</name>
<comment type="caution">
    <text evidence="1">The sequence shown here is derived from an EMBL/GenBank/DDBJ whole genome shotgun (WGS) entry which is preliminary data.</text>
</comment>
<evidence type="ECO:0000313" key="1">
    <source>
        <dbReference type="EMBL" id="KAI6088811.1"/>
    </source>
</evidence>
<dbReference type="EMBL" id="MU394299">
    <property type="protein sequence ID" value="KAI6088811.1"/>
    <property type="molecule type" value="Genomic_DNA"/>
</dbReference>
<evidence type="ECO:0000313" key="2">
    <source>
        <dbReference type="Proteomes" id="UP001497680"/>
    </source>
</evidence>
<sequence>MAIEVAMNTPLADALNMAIQPKLVEVGWASGGADDQALSEYIILMLVNGKTQDQIAAELAGDLLSLGPDDPGARDFAKWLFEQIEFINAQLNGAPAQLGGASDQAGQNGMAMFPDQDTEMSTVTDSPELNAPTGPRSMRNNGNPRGNREKRMIGHMTKAMDRSQDSVLHRVRTNGNERINSHRAPPTGPRGGFGRGNNRGPNNRAAGFTAYAGHLDQVANAMPPMPNQQGMNMNDMSWGMVPGQQEQLFNLLQHQSQMMQQLQEQINNQQSRGQNGRNQSRSLFDRVQNPRGGRGRGGFANGHQKPHHAESSHVNEARADGEDEEMTQAKREPLNPEATMCKFNLSCANKDCKFAHQSPAAPPNTAIDFNDVCSYGVACKNRKCVGRHPSPATKGAHQVDQQCKFYPNCMNPNCNFVHPEAPPCRNGGDCTVEGCKFAHVKTMCKFNPCKNQFCPYKHEEGQRAVQPDGTKDHVSDRKFADTNGAEELVLPGGEPATMSSKRPEDVFIHLLRSAYRNTRHGARQLTPLPASSCISRTASRPLSSLAARGATLHPSIGQRGTHHRTDKLPRPRNRAFATAAAGNGKPREIAVLGGGITGLTTAHYLARHAKNANITLYDASSTLGGWVKGSMVRVGDGEDDQVLFQHGPRMLRTGGTSVKYDDLVFYDVVVSLNLQDKLHAWDNTSDRYIYYPDHLVKTPSTKFSLTNVLTTLRSFLTEPLWDGAWQSGLNMMFTRPKPTGNFSEILARDVSVGEFMEKEMGADPRLVDNLVSAMMHGIYGGDVRKLSAKCTMLESTVRDRRLPQQPGCSWVENKDKYLLYDMTESRNRRALIDLAERNIGKSIMVFEDGLLSLVDALVKDLETRENVTIKTGSRVTSLAYKNDKVSVSTKKSTKQYDQVISTIFSKHLASLASPAASLPSLASTSAVTIMVVNLWFPNPSLLAPNPGFGYLVPSTTPDNDECVLGVLFDSDLAPPRAGEPAGTKLTVMMGGHHWDGWPALPSREMAQEMAVQAVRRHLRIAADEPVVARATLCRDCLPQHHVGHRARMSAAHYELLAAFQGHLSVAGPSYTTVGVIPAMRAGFDVAMRVATGRGPTWYRDLPPGHDSETGVDTESPDEPPADHVGATGLEGFTEDEARALRFVNRGDLSFRAWTNPDNRCTDGQGNWIRPLEHRDWEAEEVKGDDEKR</sequence>
<gene>
    <name evidence="1" type="ORF">F4821DRAFT_268748</name>
</gene>
<dbReference type="Proteomes" id="UP001497680">
    <property type="component" value="Unassembled WGS sequence"/>
</dbReference>
<protein>
    <submittedName>
        <fullName evidence="1">Uncharacterized protein</fullName>
    </submittedName>
</protein>
<proteinExistence type="predicted"/>
<keyword evidence="2" id="KW-1185">Reference proteome</keyword>
<reference evidence="1 2" key="1">
    <citation type="journal article" date="2022" name="New Phytol.">
        <title>Ecological generalism drives hyperdiversity of secondary metabolite gene clusters in xylarialean endophytes.</title>
        <authorList>
            <person name="Franco M.E.E."/>
            <person name="Wisecaver J.H."/>
            <person name="Arnold A.E."/>
            <person name="Ju Y.M."/>
            <person name="Slot J.C."/>
            <person name="Ahrendt S."/>
            <person name="Moore L.P."/>
            <person name="Eastman K.E."/>
            <person name="Scott K."/>
            <person name="Konkel Z."/>
            <person name="Mondo S.J."/>
            <person name="Kuo A."/>
            <person name="Hayes R.D."/>
            <person name="Haridas S."/>
            <person name="Andreopoulos B."/>
            <person name="Riley R."/>
            <person name="LaButti K."/>
            <person name="Pangilinan J."/>
            <person name="Lipzen A."/>
            <person name="Amirebrahimi M."/>
            <person name="Yan J."/>
            <person name="Adam C."/>
            <person name="Keymanesh K."/>
            <person name="Ng V."/>
            <person name="Louie K."/>
            <person name="Northen T."/>
            <person name="Drula E."/>
            <person name="Henrissat B."/>
            <person name="Hsieh H.M."/>
            <person name="Youens-Clark K."/>
            <person name="Lutzoni F."/>
            <person name="Miadlikowska J."/>
            <person name="Eastwood D.C."/>
            <person name="Hamelin R.C."/>
            <person name="Grigoriev I.V."/>
            <person name="U'Ren J.M."/>
        </authorList>
    </citation>
    <scope>NUCLEOTIDE SEQUENCE [LARGE SCALE GENOMIC DNA]</scope>
    <source>
        <strain evidence="1 2">ER1909</strain>
    </source>
</reference>
<accession>A0ACC0D841</accession>
<organism evidence="1 2">
    <name type="scientific">Hypoxylon rubiginosum</name>
    <dbReference type="NCBI Taxonomy" id="110542"/>
    <lineage>
        <taxon>Eukaryota</taxon>
        <taxon>Fungi</taxon>
        <taxon>Dikarya</taxon>
        <taxon>Ascomycota</taxon>
        <taxon>Pezizomycotina</taxon>
        <taxon>Sordariomycetes</taxon>
        <taxon>Xylariomycetidae</taxon>
        <taxon>Xylariales</taxon>
        <taxon>Hypoxylaceae</taxon>
        <taxon>Hypoxylon</taxon>
    </lineage>
</organism>